<proteinExistence type="predicted"/>
<dbReference type="Proteomes" id="UP001054945">
    <property type="component" value="Unassembled WGS sequence"/>
</dbReference>
<sequence>MTLPSENGKPIRTHYPVTAFKLIFSSSSSEITLWWRSDAPLGAIVPRNETSLYNNENDVELKSATAILDRRIQET</sequence>
<comment type="caution">
    <text evidence="1">The sequence shown here is derived from an EMBL/GenBank/DDBJ whole genome shotgun (WGS) entry which is preliminary data.</text>
</comment>
<protein>
    <submittedName>
        <fullName evidence="1">Uncharacterized protein</fullName>
    </submittedName>
</protein>
<keyword evidence="2" id="KW-1185">Reference proteome</keyword>
<accession>A0AAV4MBI5</accession>
<organism evidence="1 2">
    <name type="scientific">Caerostris extrusa</name>
    <name type="common">Bark spider</name>
    <name type="synonym">Caerostris bankana</name>
    <dbReference type="NCBI Taxonomy" id="172846"/>
    <lineage>
        <taxon>Eukaryota</taxon>
        <taxon>Metazoa</taxon>
        <taxon>Ecdysozoa</taxon>
        <taxon>Arthropoda</taxon>
        <taxon>Chelicerata</taxon>
        <taxon>Arachnida</taxon>
        <taxon>Araneae</taxon>
        <taxon>Araneomorphae</taxon>
        <taxon>Entelegynae</taxon>
        <taxon>Araneoidea</taxon>
        <taxon>Araneidae</taxon>
        <taxon>Caerostris</taxon>
    </lineage>
</organism>
<dbReference type="AlphaFoldDB" id="A0AAV4MBI5"/>
<evidence type="ECO:0000313" key="2">
    <source>
        <dbReference type="Proteomes" id="UP001054945"/>
    </source>
</evidence>
<evidence type="ECO:0000313" key="1">
    <source>
        <dbReference type="EMBL" id="GIX68771.1"/>
    </source>
</evidence>
<reference evidence="1 2" key="1">
    <citation type="submission" date="2021-06" db="EMBL/GenBank/DDBJ databases">
        <title>Caerostris extrusa draft genome.</title>
        <authorList>
            <person name="Kono N."/>
            <person name="Arakawa K."/>
        </authorList>
    </citation>
    <scope>NUCLEOTIDE SEQUENCE [LARGE SCALE GENOMIC DNA]</scope>
</reference>
<name>A0AAV4MBI5_CAEEX</name>
<gene>
    <name evidence="1" type="ORF">CEXT_281021</name>
</gene>
<dbReference type="EMBL" id="BPLR01001997">
    <property type="protein sequence ID" value="GIX68771.1"/>
    <property type="molecule type" value="Genomic_DNA"/>
</dbReference>